<name>A0ABR6PQ06_9SPHI</name>
<dbReference type="Proteomes" id="UP000541583">
    <property type="component" value="Unassembled WGS sequence"/>
</dbReference>
<organism evidence="1 2">
    <name type="scientific">Mucilaginibacter lappiensis</name>
    <dbReference type="NCBI Taxonomy" id="354630"/>
    <lineage>
        <taxon>Bacteria</taxon>
        <taxon>Pseudomonadati</taxon>
        <taxon>Bacteroidota</taxon>
        <taxon>Sphingobacteriia</taxon>
        <taxon>Sphingobacteriales</taxon>
        <taxon>Sphingobacteriaceae</taxon>
        <taxon>Mucilaginibacter</taxon>
    </lineage>
</organism>
<comment type="caution">
    <text evidence="1">The sequence shown here is derived from an EMBL/GenBank/DDBJ whole genome shotgun (WGS) entry which is preliminary data.</text>
</comment>
<protein>
    <submittedName>
        <fullName evidence="1">Uncharacterized protein</fullName>
    </submittedName>
</protein>
<dbReference type="EMBL" id="JACHCB010000010">
    <property type="protein sequence ID" value="MBB6111090.1"/>
    <property type="molecule type" value="Genomic_DNA"/>
</dbReference>
<evidence type="ECO:0000313" key="1">
    <source>
        <dbReference type="EMBL" id="MBB6111090.1"/>
    </source>
</evidence>
<gene>
    <name evidence="1" type="ORF">HDF23_003857</name>
</gene>
<keyword evidence="2" id="KW-1185">Reference proteome</keyword>
<proteinExistence type="predicted"/>
<accession>A0ABR6PQ06</accession>
<evidence type="ECO:0000313" key="2">
    <source>
        <dbReference type="Proteomes" id="UP000541583"/>
    </source>
</evidence>
<reference evidence="1 2" key="1">
    <citation type="submission" date="2020-08" db="EMBL/GenBank/DDBJ databases">
        <title>Genomic Encyclopedia of Type Strains, Phase IV (KMG-V): Genome sequencing to study the core and pangenomes of soil and plant-associated prokaryotes.</title>
        <authorList>
            <person name="Whitman W."/>
        </authorList>
    </citation>
    <scope>NUCLEOTIDE SEQUENCE [LARGE SCALE GENOMIC DNA]</scope>
    <source>
        <strain evidence="1 2">ANJLi2</strain>
    </source>
</reference>
<sequence length="89" mass="10211">MFNESSERISYVISTNSDGQRAGVRRNLLRQTDLSRAKDFSSYLVRNDMACSFCPLRVSRRFKLTHKIDQLEISTGGTYGAKERAFLEL</sequence>